<evidence type="ECO:0000313" key="7">
    <source>
        <dbReference type="Proteomes" id="UP000277212"/>
    </source>
</evidence>
<dbReference type="PANTHER" id="PTHR31001:SF50">
    <property type="entry name" value="ZN(II)2CYS6 TRANSCRIPTION FACTOR (EUROFUNG)"/>
    <property type="match status" value="1"/>
</dbReference>
<dbReference type="EMBL" id="NKUJ01000116">
    <property type="protein sequence ID" value="RMJ13119.1"/>
    <property type="molecule type" value="Genomic_DNA"/>
</dbReference>
<keyword evidence="3" id="KW-0539">Nucleus</keyword>
<feature type="region of interest" description="Disordered" evidence="4">
    <location>
        <begin position="626"/>
        <end position="647"/>
    </location>
</feature>
<dbReference type="OrthoDB" id="3364175at2759"/>
<feature type="domain" description="Xylanolytic transcriptional activator regulatory" evidence="5">
    <location>
        <begin position="286"/>
        <end position="359"/>
    </location>
</feature>
<organism evidence="6 7">
    <name type="scientific">Fusarium kuroshium</name>
    <dbReference type="NCBI Taxonomy" id="2010991"/>
    <lineage>
        <taxon>Eukaryota</taxon>
        <taxon>Fungi</taxon>
        <taxon>Dikarya</taxon>
        <taxon>Ascomycota</taxon>
        <taxon>Pezizomycotina</taxon>
        <taxon>Sordariomycetes</taxon>
        <taxon>Hypocreomycetidae</taxon>
        <taxon>Hypocreales</taxon>
        <taxon>Nectriaceae</taxon>
        <taxon>Fusarium</taxon>
        <taxon>Fusarium solani species complex</taxon>
    </lineage>
</organism>
<dbReference type="GO" id="GO:0006351">
    <property type="term" value="P:DNA-templated transcription"/>
    <property type="evidence" value="ECO:0007669"/>
    <property type="project" value="InterPro"/>
</dbReference>
<sequence length="765" mass="86453">MERIKALEGMVEKLGDLMSMAPVNKSRSTPAPNHAAFETGLRSRENSPVRSSGQDISGLDPEGGSLCSDQHDLAKTPALYHKSGRLVLHQRSGGKRYVNGIWARMDEELSSNHQEPDQLQHDDADDSDFDSVDDETTLHTGLANYYSYIFGYRSVNLDLSMCLPEPLHVPYLWSIYQENVEPLLKSVHVPTMETVFRDARKRFDQLSSGYQALIWAIYYAAVVSLEPDDVLSNLGETKNESLARYRFAVQQALARADFLNTSDITVLQALSIFLAVVRHEDGSRTCWSLTGLAIHLARGMGLHRDGSHLALSPLEREMRRRLWWGLLFLDVRSAEELGTDLIVAESTFDTQMPSNINDIDMSLDMSETPPTREVCTDTTIFLVRCEICNFSRRLIEAASTLSTLEEQKTMLVETYQQMDHRFLKWIDETHPLHDVAGMLSRSLRAKMCFVIYHPVLLPQPGTKSDLSEDIREYVYSAAVNILEYNHLLDLDVQFRQYIWLLHTYTNWYATAYFLIESHRRPWTPLVERGWQALHGYERFKSDCMKPPAYESVVLPMKRLWFKVGKHRASEIARLAHDLEEANRLDQTERTTTATFPFGDQLGGDDHMMDLFRARWHAMIRAGSRAIPTSGGQTSRLASHQSVPSHPRTLTPTVAEIESSTDADLCTTVGCATGQAVHQSLSMPLPVHHAEWSELEGASSGQMAEGYDVGVDMLQTVLSLDASFPPSWLSPFPGTGFSFEELDSADVDMFGDDFDWQDWARNISSL</sequence>
<gene>
    <name evidence="6" type="ORF">CDV36_007232</name>
</gene>
<dbReference type="CDD" id="cd12148">
    <property type="entry name" value="fungal_TF_MHR"/>
    <property type="match status" value="1"/>
</dbReference>
<dbReference type="Proteomes" id="UP000277212">
    <property type="component" value="Unassembled WGS sequence"/>
</dbReference>
<evidence type="ECO:0000256" key="2">
    <source>
        <dbReference type="ARBA" id="ARBA00022723"/>
    </source>
</evidence>
<name>A0A3M2S6H9_9HYPO</name>
<reference evidence="6 7" key="1">
    <citation type="submission" date="2017-06" db="EMBL/GenBank/DDBJ databases">
        <title>Comparative genomic analysis of Ambrosia Fusariam Clade fungi.</title>
        <authorList>
            <person name="Stajich J.E."/>
            <person name="Carrillo J."/>
            <person name="Kijimoto T."/>
            <person name="Eskalen A."/>
            <person name="O'Donnell K."/>
            <person name="Kasson M."/>
        </authorList>
    </citation>
    <scope>NUCLEOTIDE SEQUENCE [LARGE SCALE GENOMIC DNA]</scope>
    <source>
        <strain evidence="6">UCR3666</strain>
    </source>
</reference>
<dbReference type="SMART" id="SM00906">
    <property type="entry name" value="Fungal_trans"/>
    <property type="match status" value="1"/>
</dbReference>
<dbReference type="STRING" id="2010991.A0A3M2S6H9"/>
<dbReference type="AlphaFoldDB" id="A0A3M2S6H9"/>
<feature type="compositionally biased region" description="Acidic residues" evidence="4">
    <location>
        <begin position="123"/>
        <end position="132"/>
    </location>
</feature>
<dbReference type="InterPro" id="IPR050613">
    <property type="entry name" value="Sec_Metabolite_Reg"/>
</dbReference>
<evidence type="ECO:0000256" key="4">
    <source>
        <dbReference type="SAM" id="MobiDB-lite"/>
    </source>
</evidence>
<dbReference type="GO" id="GO:0005634">
    <property type="term" value="C:nucleus"/>
    <property type="evidence" value="ECO:0007669"/>
    <property type="project" value="UniProtKB-SubCell"/>
</dbReference>
<comment type="caution">
    <text evidence="6">The sequence shown here is derived from an EMBL/GenBank/DDBJ whole genome shotgun (WGS) entry which is preliminary data.</text>
</comment>
<proteinExistence type="predicted"/>
<dbReference type="InterPro" id="IPR007219">
    <property type="entry name" value="XnlR_reg_dom"/>
</dbReference>
<keyword evidence="7" id="KW-1185">Reference proteome</keyword>
<protein>
    <recommendedName>
        <fullName evidence="5">Xylanolytic transcriptional activator regulatory domain-containing protein</fullName>
    </recommendedName>
</protein>
<comment type="subcellular location">
    <subcellularLocation>
        <location evidence="1">Nucleus</location>
    </subcellularLocation>
</comment>
<keyword evidence="2" id="KW-0479">Metal-binding</keyword>
<feature type="region of interest" description="Disordered" evidence="4">
    <location>
        <begin position="109"/>
        <end position="132"/>
    </location>
</feature>
<dbReference type="GO" id="GO:0003677">
    <property type="term" value="F:DNA binding"/>
    <property type="evidence" value="ECO:0007669"/>
    <property type="project" value="InterPro"/>
</dbReference>
<feature type="region of interest" description="Disordered" evidence="4">
    <location>
        <begin position="23"/>
        <end position="70"/>
    </location>
</feature>
<dbReference type="Pfam" id="PF04082">
    <property type="entry name" value="Fungal_trans"/>
    <property type="match status" value="1"/>
</dbReference>
<accession>A0A3M2S6H9</accession>
<evidence type="ECO:0000256" key="1">
    <source>
        <dbReference type="ARBA" id="ARBA00004123"/>
    </source>
</evidence>
<evidence type="ECO:0000259" key="5">
    <source>
        <dbReference type="SMART" id="SM00906"/>
    </source>
</evidence>
<feature type="compositionally biased region" description="Polar residues" evidence="4">
    <location>
        <begin position="629"/>
        <end position="647"/>
    </location>
</feature>
<dbReference type="PANTHER" id="PTHR31001">
    <property type="entry name" value="UNCHARACTERIZED TRANSCRIPTIONAL REGULATORY PROTEIN"/>
    <property type="match status" value="1"/>
</dbReference>
<dbReference type="GO" id="GO:0008270">
    <property type="term" value="F:zinc ion binding"/>
    <property type="evidence" value="ECO:0007669"/>
    <property type="project" value="InterPro"/>
</dbReference>
<evidence type="ECO:0000256" key="3">
    <source>
        <dbReference type="ARBA" id="ARBA00023242"/>
    </source>
</evidence>
<evidence type="ECO:0000313" key="6">
    <source>
        <dbReference type="EMBL" id="RMJ13119.1"/>
    </source>
</evidence>